<dbReference type="EMBL" id="JAAGAX010000511">
    <property type="protein sequence ID" value="KAF2281965.1"/>
    <property type="molecule type" value="Genomic_DNA"/>
</dbReference>
<evidence type="ECO:0000313" key="1">
    <source>
        <dbReference type="EMBL" id="KAF2281965.1"/>
    </source>
</evidence>
<gene>
    <name evidence="1" type="ORF">GH714_042789</name>
</gene>
<protein>
    <submittedName>
        <fullName evidence="1">Uncharacterized protein</fullName>
    </submittedName>
</protein>
<reference evidence="1 2" key="1">
    <citation type="journal article" date="2020" name="Mol. Plant">
        <title>The Chromosome-Based Rubber Tree Genome Provides New Insights into Spurge Genome Evolution and Rubber Biosynthesis.</title>
        <authorList>
            <person name="Liu J."/>
            <person name="Shi C."/>
            <person name="Shi C.C."/>
            <person name="Li W."/>
            <person name="Zhang Q.J."/>
            <person name="Zhang Y."/>
            <person name="Li K."/>
            <person name="Lu H.F."/>
            <person name="Shi C."/>
            <person name="Zhu S.T."/>
            <person name="Xiao Z.Y."/>
            <person name="Nan H."/>
            <person name="Yue Y."/>
            <person name="Zhu X.G."/>
            <person name="Wu Y."/>
            <person name="Hong X.N."/>
            <person name="Fan G.Y."/>
            <person name="Tong Y."/>
            <person name="Zhang D."/>
            <person name="Mao C.L."/>
            <person name="Liu Y.L."/>
            <person name="Hao S.J."/>
            <person name="Liu W.Q."/>
            <person name="Lv M.Q."/>
            <person name="Zhang H.B."/>
            <person name="Liu Y."/>
            <person name="Hu-Tang G.R."/>
            <person name="Wang J.P."/>
            <person name="Wang J.H."/>
            <person name="Sun Y.H."/>
            <person name="Ni S.B."/>
            <person name="Chen W.B."/>
            <person name="Zhang X.C."/>
            <person name="Jiao Y.N."/>
            <person name="Eichler E.E."/>
            <person name="Li G.H."/>
            <person name="Liu X."/>
            <person name="Gao L.Z."/>
        </authorList>
    </citation>
    <scope>NUCLEOTIDE SEQUENCE [LARGE SCALE GENOMIC DNA]</scope>
    <source>
        <strain evidence="2">cv. GT1</strain>
        <tissue evidence="1">Leaf</tissue>
    </source>
</reference>
<accession>A0A6A6K0I5</accession>
<dbReference type="AlphaFoldDB" id="A0A6A6K0I5"/>
<dbReference type="Proteomes" id="UP000467840">
    <property type="component" value="Unassembled WGS sequence"/>
</dbReference>
<sequence>MRLRRLDCGEVTPNNDSAEECLRRFLASATCGIRAPVGDDRTIKIACEDFFIIVQEIIGDSLVKSHIERQLCLRQERCIARGLQENFDRAWSRSALGQDAGGHAAVAEIRQAILSLKQVQSLLENPSFFQREVSEISAHINCWVSLFRETSRALISGRHDSSERIIQNHRSAAGDTPGLEPLLDPDTISRLFSHSSNGLREVNTRLRNELLFRHLKSHKLCDFLCEFEYADMRGECDRLLETIFSDGCTNARYWHFCGRLSGIVGVSRLRALITVGSEFCAVCL</sequence>
<keyword evidence="2" id="KW-1185">Reference proteome</keyword>
<name>A0A6A6K0I5_HEVBR</name>
<evidence type="ECO:0000313" key="2">
    <source>
        <dbReference type="Proteomes" id="UP000467840"/>
    </source>
</evidence>
<comment type="caution">
    <text evidence="1">The sequence shown here is derived from an EMBL/GenBank/DDBJ whole genome shotgun (WGS) entry which is preliminary data.</text>
</comment>
<organism evidence="1 2">
    <name type="scientific">Hevea brasiliensis</name>
    <name type="common">Para rubber tree</name>
    <name type="synonym">Siphonia brasiliensis</name>
    <dbReference type="NCBI Taxonomy" id="3981"/>
    <lineage>
        <taxon>Eukaryota</taxon>
        <taxon>Viridiplantae</taxon>
        <taxon>Streptophyta</taxon>
        <taxon>Embryophyta</taxon>
        <taxon>Tracheophyta</taxon>
        <taxon>Spermatophyta</taxon>
        <taxon>Magnoliopsida</taxon>
        <taxon>eudicotyledons</taxon>
        <taxon>Gunneridae</taxon>
        <taxon>Pentapetalae</taxon>
        <taxon>rosids</taxon>
        <taxon>fabids</taxon>
        <taxon>Malpighiales</taxon>
        <taxon>Euphorbiaceae</taxon>
        <taxon>Crotonoideae</taxon>
        <taxon>Micrandreae</taxon>
        <taxon>Hevea</taxon>
    </lineage>
</organism>
<proteinExistence type="predicted"/>